<sequence length="389" mass="45175">MIDKLSQDLLECRIFYYLAGIDLYRISWLNKSMRNRMRYLQCFYYNNIPPQNVWPVLDLSNQKIRPTFYESLNLNCKLTFPSIRVILREKVNMKLPRTSNIEIRWCSKDGTELLSTVFNLYRASGIEIFNEIAFLDTLLYLLKTIPLKKLEILPSKDFKEWQLDQIILALPELLENLKITMFCCETDYGPRDGQLYRLAQHIKHTNLRILNIQSYGGNIEPLIDVLSQLDGFICPFQSQSIETTSRLVSILPSTNLKRLEVSISPDMVCELLRAVKNSTIQHLNLCNDVHVDQYCKIVGENMHLVKLNHLAITTPCYICSPGIGPEALETILSNLKNADVFEICGYNFEKPHYEVLVKYLPHLQIGKLCLRGNSYQEYLRCFTAIPIEF</sequence>
<accession>A0AAD5UC79</accession>
<organism evidence="1 2">
    <name type="scientific">Boothiomyces macroporosus</name>
    <dbReference type="NCBI Taxonomy" id="261099"/>
    <lineage>
        <taxon>Eukaryota</taxon>
        <taxon>Fungi</taxon>
        <taxon>Fungi incertae sedis</taxon>
        <taxon>Chytridiomycota</taxon>
        <taxon>Chytridiomycota incertae sedis</taxon>
        <taxon>Chytridiomycetes</taxon>
        <taxon>Rhizophydiales</taxon>
        <taxon>Terramycetaceae</taxon>
        <taxon>Boothiomyces</taxon>
    </lineage>
</organism>
<keyword evidence="2" id="KW-1185">Reference proteome</keyword>
<name>A0AAD5UC79_9FUNG</name>
<dbReference type="Gene3D" id="3.80.10.10">
    <property type="entry name" value="Ribonuclease Inhibitor"/>
    <property type="match status" value="1"/>
</dbReference>
<comment type="caution">
    <text evidence="1">The sequence shown here is derived from an EMBL/GenBank/DDBJ whole genome shotgun (WGS) entry which is preliminary data.</text>
</comment>
<evidence type="ECO:0000313" key="1">
    <source>
        <dbReference type="EMBL" id="KAJ3250765.1"/>
    </source>
</evidence>
<dbReference type="EMBL" id="JADGKB010000225">
    <property type="protein sequence ID" value="KAJ3250765.1"/>
    <property type="molecule type" value="Genomic_DNA"/>
</dbReference>
<dbReference type="AlphaFoldDB" id="A0AAD5UC79"/>
<dbReference type="Proteomes" id="UP001210925">
    <property type="component" value="Unassembled WGS sequence"/>
</dbReference>
<dbReference type="InterPro" id="IPR032675">
    <property type="entry name" value="LRR_dom_sf"/>
</dbReference>
<proteinExistence type="predicted"/>
<protein>
    <submittedName>
        <fullName evidence="1">Uncharacterized protein</fullName>
    </submittedName>
</protein>
<evidence type="ECO:0000313" key="2">
    <source>
        <dbReference type="Proteomes" id="UP001210925"/>
    </source>
</evidence>
<gene>
    <name evidence="1" type="ORF">HK103_003179</name>
</gene>
<reference evidence="1" key="1">
    <citation type="submission" date="2020-05" db="EMBL/GenBank/DDBJ databases">
        <title>Phylogenomic resolution of chytrid fungi.</title>
        <authorList>
            <person name="Stajich J.E."/>
            <person name="Amses K."/>
            <person name="Simmons R."/>
            <person name="Seto K."/>
            <person name="Myers J."/>
            <person name="Bonds A."/>
            <person name="Quandt C.A."/>
            <person name="Barry K."/>
            <person name="Liu P."/>
            <person name="Grigoriev I."/>
            <person name="Longcore J.E."/>
            <person name="James T.Y."/>
        </authorList>
    </citation>
    <scope>NUCLEOTIDE SEQUENCE</scope>
    <source>
        <strain evidence="1">PLAUS21</strain>
    </source>
</reference>